<dbReference type="EMBL" id="FOGB01000003">
    <property type="protein sequence ID" value="SEQ43610.1"/>
    <property type="molecule type" value="Genomic_DNA"/>
</dbReference>
<keyword evidence="3" id="KW-1185">Reference proteome</keyword>
<sequence length="39" mass="4667">MAPPKRKKVCKYCLMIRFMLLFLAIVAVFLLNGVYQFWN</sequence>
<reference evidence="3" key="1">
    <citation type="submission" date="2016-10" db="EMBL/GenBank/DDBJ databases">
        <authorList>
            <person name="Varghese N."/>
            <person name="Submissions S."/>
        </authorList>
    </citation>
    <scope>NUCLEOTIDE SEQUENCE [LARGE SCALE GENOMIC DNA]</scope>
    <source>
        <strain evidence="3">DSM 18887</strain>
    </source>
</reference>
<dbReference type="AlphaFoldDB" id="A0A1H9G0G8"/>
<keyword evidence="1" id="KW-0472">Membrane</keyword>
<evidence type="ECO:0000313" key="2">
    <source>
        <dbReference type="EMBL" id="SEQ43610.1"/>
    </source>
</evidence>
<feature type="transmembrane region" description="Helical" evidence="1">
    <location>
        <begin position="12"/>
        <end position="38"/>
    </location>
</feature>
<keyword evidence="1" id="KW-0812">Transmembrane</keyword>
<evidence type="ECO:0000256" key="1">
    <source>
        <dbReference type="SAM" id="Phobius"/>
    </source>
</evidence>
<accession>A0A1H9G0G8</accession>
<gene>
    <name evidence="2" type="ORF">SAMN03080615_01545</name>
</gene>
<organism evidence="2 3">
    <name type="scientific">Amphritea atlantica</name>
    <dbReference type="NCBI Taxonomy" id="355243"/>
    <lineage>
        <taxon>Bacteria</taxon>
        <taxon>Pseudomonadati</taxon>
        <taxon>Pseudomonadota</taxon>
        <taxon>Gammaproteobacteria</taxon>
        <taxon>Oceanospirillales</taxon>
        <taxon>Oceanospirillaceae</taxon>
        <taxon>Amphritea</taxon>
    </lineage>
</organism>
<dbReference type="Proteomes" id="UP000198749">
    <property type="component" value="Unassembled WGS sequence"/>
</dbReference>
<proteinExistence type="predicted"/>
<evidence type="ECO:0000313" key="3">
    <source>
        <dbReference type="Proteomes" id="UP000198749"/>
    </source>
</evidence>
<keyword evidence="1" id="KW-1133">Transmembrane helix</keyword>
<name>A0A1H9G0G8_9GAMM</name>
<protein>
    <submittedName>
        <fullName evidence="2">Uncharacterized protein</fullName>
    </submittedName>
</protein>